<evidence type="ECO:0000313" key="2">
    <source>
        <dbReference type="EMBL" id="VDN17472.1"/>
    </source>
</evidence>
<accession>A0A3P7PBU2</accession>
<keyword evidence="3" id="KW-1185">Reference proteome</keyword>
<dbReference type="AlphaFoldDB" id="A0A3P7PBU2"/>
<dbReference type="EMBL" id="UYRU01068225">
    <property type="protein sequence ID" value="VDN17472.1"/>
    <property type="molecule type" value="Genomic_DNA"/>
</dbReference>
<sequence>MNTNIVFLRLSGVETYLHDDWRLREAEQLLVSSLLVASADAGAGGSSSSQAEQTTATAAVEVASNAAAIGAPPVYVMVNGEITWDQLQPLKEVQGDCEGPICTEHAQTLSEKLMSSGSDIVAENRNCALRSNEDAITSGAAEERARLIGQTIGACHDIEHVWCLCFRAPAAGQENSDTRTADRRPECTTTLRARNKSSFE</sequence>
<evidence type="ECO:0000256" key="1">
    <source>
        <dbReference type="SAM" id="MobiDB-lite"/>
    </source>
</evidence>
<feature type="compositionally biased region" description="Polar residues" evidence="1">
    <location>
        <begin position="187"/>
        <end position="200"/>
    </location>
</feature>
<feature type="region of interest" description="Disordered" evidence="1">
    <location>
        <begin position="174"/>
        <end position="200"/>
    </location>
</feature>
<evidence type="ECO:0000313" key="3">
    <source>
        <dbReference type="Proteomes" id="UP000281553"/>
    </source>
</evidence>
<gene>
    <name evidence="2" type="ORF">DILT_LOCUS12934</name>
</gene>
<feature type="compositionally biased region" description="Basic and acidic residues" evidence="1">
    <location>
        <begin position="176"/>
        <end position="186"/>
    </location>
</feature>
<proteinExistence type="predicted"/>
<organism evidence="2 3">
    <name type="scientific">Dibothriocephalus latus</name>
    <name type="common">Fish tapeworm</name>
    <name type="synonym">Diphyllobothrium latum</name>
    <dbReference type="NCBI Taxonomy" id="60516"/>
    <lineage>
        <taxon>Eukaryota</taxon>
        <taxon>Metazoa</taxon>
        <taxon>Spiralia</taxon>
        <taxon>Lophotrochozoa</taxon>
        <taxon>Platyhelminthes</taxon>
        <taxon>Cestoda</taxon>
        <taxon>Eucestoda</taxon>
        <taxon>Diphyllobothriidea</taxon>
        <taxon>Diphyllobothriidae</taxon>
        <taxon>Dibothriocephalus</taxon>
    </lineage>
</organism>
<dbReference type="Proteomes" id="UP000281553">
    <property type="component" value="Unassembled WGS sequence"/>
</dbReference>
<protein>
    <submittedName>
        <fullName evidence="2">Uncharacterized protein</fullName>
    </submittedName>
</protein>
<reference evidence="2 3" key="1">
    <citation type="submission" date="2018-11" db="EMBL/GenBank/DDBJ databases">
        <authorList>
            <consortium name="Pathogen Informatics"/>
        </authorList>
    </citation>
    <scope>NUCLEOTIDE SEQUENCE [LARGE SCALE GENOMIC DNA]</scope>
</reference>
<name>A0A3P7PBU2_DIBLA</name>